<evidence type="ECO:0000256" key="3">
    <source>
        <dbReference type="ARBA" id="ARBA00022475"/>
    </source>
</evidence>
<name>A0A2T6C9I4_9BACL</name>
<dbReference type="RefSeq" id="WP_108021445.1">
    <property type="nucleotide sequence ID" value="NZ_QBKR01000001.1"/>
</dbReference>
<feature type="transmembrane region" description="Helical" evidence="7">
    <location>
        <begin position="115"/>
        <end position="139"/>
    </location>
</feature>
<feature type="transmembrane region" description="Helical" evidence="7">
    <location>
        <begin position="251"/>
        <end position="270"/>
    </location>
</feature>
<comment type="similarity">
    <text evidence="7">Belongs to the binding-protein-dependent transport system permease family.</text>
</comment>
<keyword evidence="3" id="KW-1003">Cell membrane</keyword>
<protein>
    <submittedName>
        <fullName evidence="9">Carbohydrate ABC transporter membrane protein 2 (CUT1 family)</fullName>
    </submittedName>
</protein>
<evidence type="ECO:0000256" key="7">
    <source>
        <dbReference type="RuleBase" id="RU363032"/>
    </source>
</evidence>
<dbReference type="OrthoDB" id="9771544at2"/>
<dbReference type="GO" id="GO:0005886">
    <property type="term" value="C:plasma membrane"/>
    <property type="evidence" value="ECO:0007669"/>
    <property type="project" value="UniProtKB-SubCell"/>
</dbReference>
<dbReference type="AlphaFoldDB" id="A0A2T6C9I4"/>
<feature type="transmembrane region" description="Helical" evidence="7">
    <location>
        <begin position="20"/>
        <end position="41"/>
    </location>
</feature>
<evidence type="ECO:0000256" key="2">
    <source>
        <dbReference type="ARBA" id="ARBA00022448"/>
    </source>
</evidence>
<dbReference type="GO" id="GO:0055085">
    <property type="term" value="P:transmembrane transport"/>
    <property type="evidence" value="ECO:0007669"/>
    <property type="project" value="InterPro"/>
</dbReference>
<evidence type="ECO:0000256" key="1">
    <source>
        <dbReference type="ARBA" id="ARBA00004651"/>
    </source>
</evidence>
<keyword evidence="10" id="KW-1185">Reference proteome</keyword>
<evidence type="ECO:0000313" key="9">
    <source>
        <dbReference type="EMBL" id="PTX64961.1"/>
    </source>
</evidence>
<gene>
    <name evidence="9" type="ORF">C8P63_101183</name>
</gene>
<sequence length="285" mass="32934">MEKRIHPRRSFAYHLKHTILPHAVLSLVGLFFLFPFIWLLLNSVKTPQEIFTIPPKLWPEEFQWQNYVKAFQSMPFFGYVLNTLFLVFANIVGQLFSAPLVAYSLAKIRWKGRGVVFALVLATVILPPQVTMIPMYIIFAKLDWVNTYLPLILPSFFGTAFNIFLVRQFLLGIPNELSDAARIDGASEFRIYWQIMLPLLMPPLATIAIFTFQGVWHDFFGPLIYLNDERLWTISVGLQGFLQEHGAQWELLMAAATMFTLPSVIVYFIGQRYFIQAGTQLVQYK</sequence>
<dbReference type="Pfam" id="PF00528">
    <property type="entry name" value="BPD_transp_1"/>
    <property type="match status" value="1"/>
</dbReference>
<dbReference type="Gene3D" id="1.10.3720.10">
    <property type="entry name" value="MetI-like"/>
    <property type="match status" value="1"/>
</dbReference>
<dbReference type="CDD" id="cd06261">
    <property type="entry name" value="TM_PBP2"/>
    <property type="match status" value="1"/>
</dbReference>
<evidence type="ECO:0000256" key="6">
    <source>
        <dbReference type="ARBA" id="ARBA00023136"/>
    </source>
</evidence>
<dbReference type="Proteomes" id="UP000244240">
    <property type="component" value="Unassembled WGS sequence"/>
</dbReference>
<keyword evidence="2 7" id="KW-0813">Transport</keyword>
<dbReference type="PROSITE" id="PS50928">
    <property type="entry name" value="ABC_TM1"/>
    <property type="match status" value="1"/>
</dbReference>
<feature type="transmembrane region" description="Helical" evidence="7">
    <location>
        <begin position="76"/>
        <end position="103"/>
    </location>
</feature>
<keyword evidence="4 7" id="KW-0812">Transmembrane</keyword>
<comment type="subcellular location">
    <subcellularLocation>
        <location evidence="1 7">Cell membrane</location>
        <topology evidence="1 7">Multi-pass membrane protein</topology>
    </subcellularLocation>
</comment>
<evidence type="ECO:0000259" key="8">
    <source>
        <dbReference type="PROSITE" id="PS50928"/>
    </source>
</evidence>
<dbReference type="PANTHER" id="PTHR43744">
    <property type="entry name" value="ABC TRANSPORTER PERMEASE PROTEIN MG189-RELATED-RELATED"/>
    <property type="match status" value="1"/>
</dbReference>
<evidence type="ECO:0000256" key="4">
    <source>
        <dbReference type="ARBA" id="ARBA00022692"/>
    </source>
</evidence>
<feature type="transmembrane region" description="Helical" evidence="7">
    <location>
        <begin position="191"/>
        <end position="216"/>
    </location>
</feature>
<evidence type="ECO:0000313" key="10">
    <source>
        <dbReference type="Proteomes" id="UP000244240"/>
    </source>
</evidence>
<keyword evidence="6 7" id="KW-0472">Membrane</keyword>
<dbReference type="SUPFAM" id="SSF161098">
    <property type="entry name" value="MetI-like"/>
    <property type="match status" value="1"/>
</dbReference>
<proteinExistence type="inferred from homology"/>
<keyword evidence="5 7" id="KW-1133">Transmembrane helix</keyword>
<feature type="domain" description="ABC transmembrane type-1" evidence="8">
    <location>
        <begin position="80"/>
        <end position="270"/>
    </location>
</feature>
<dbReference type="InterPro" id="IPR035906">
    <property type="entry name" value="MetI-like_sf"/>
</dbReference>
<accession>A0A2T6C9I4</accession>
<feature type="transmembrane region" description="Helical" evidence="7">
    <location>
        <begin position="151"/>
        <end position="170"/>
    </location>
</feature>
<evidence type="ECO:0000256" key="5">
    <source>
        <dbReference type="ARBA" id="ARBA00022989"/>
    </source>
</evidence>
<organism evidence="9 10">
    <name type="scientific">Melghirimyces profundicolus</name>
    <dbReference type="NCBI Taxonomy" id="1242148"/>
    <lineage>
        <taxon>Bacteria</taxon>
        <taxon>Bacillati</taxon>
        <taxon>Bacillota</taxon>
        <taxon>Bacilli</taxon>
        <taxon>Bacillales</taxon>
        <taxon>Thermoactinomycetaceae</taxon>
        <taxon>Melghirimyces</taxon>
    </lineage>
</organism>
<dbReference type="PANTHER" id="PTHR43744:SF12">
    <property type="entry name" value="ABC TRANSPORTER PERMEASE PROTEIN MG189-RELATED"/>
    <property type="match status" value="1"/>
</dbReference>
<dbReference type="EMBL" id="QBKR01000001">
    <property type="protein sequence ID" value="PTX64961.1"/>
    <property type="molecule type" value="Genomic_DNA"/>
</dbReference>
<comment type="caution">
    <text evidence="9">The sequence shown here is derived from an EMBL/GenBank/DDBJ whole genome shotgun (WGS) entry which is preliminary data.</text>
</comment>
<dbReference type="InterPro" id="IPR000515">
    <property type="entry name" value="MetI-like"/>
</dbReference>
<reference evidence="9 10" key="1">
    <citation type="submission" date="2018-04" db="EMBL/GenBank/DDBJ databases">
        <title>Genomic Encyclopedia of Archaeal and Bacterial Type Strains, Phase II (KMG-II): from individual species to whole genera.</title>
        <authorList>
            <person name="Goeker M."/>
        </authorList>
    </citation>
    <scope>NUCLEOTIDE SEQUENCE [LARGE SCALE GENOMIC DNA]</scope>
    <source>
        <strain evidence="9 10">DSM 45787</strain>
    </source>
</reference>